<protein>
    <submittedName>
        <fullName evidence="2">Uncharacterized protein</fullName>
    </submittedName>
</protein>
<name>A0ABY8BKC2_AFICR</name>
<keyword evidence="3" id="KW-1185">Reference proteome</keyword>
<proteinExistence type="predicted"/>
<keyword evidence="1" id="KW-0812">Transmembrane</keyword>
<dbReference type="RefSeq" id="WP_275246082.1">
    <property type="nucleotide sequence ID" value="NZ_BAABDX010000002.1"/>
</dbReference>
<feature type="transmembrane region" description="Helical" evidence="1">
    <location>
        <begin position="191"/>
        <end position="211"/>
    </location>
</feature>
<dbReference type="EMBL" id="CP113162">
    <property type="protein sequence ID" value="WEF50454.1"/>
    <property type="molecule type" value="Genomic_DNA"/>
</dbReference>
<feature type="transmembrane region" description="Helical" evidence="1">
    <location>
        <begin position="14"/>
        <end position="36"/>
    </location>
</feature>
<feature type="transmembrane region" description="Helical" evidence="1">
    <location>
        <begin position="107"/>
        <end position="130"/>
    </location>
</feature>
<evidence type="ECO:0000256" key="1">
    <source>
        <dbReference type="SAM" id="Phobius"/>
    </source>
</evidence>
<feature type="transmembrane region" description="Helical" evidence="1">
    <location>
        <begin position="158"/>
        <end position="179"/>
    </location>
</feature>
<evidence type="ECO:0000313" key="2">
    <source>
        <dbReference type="EMBL" id="WEF50454.1"/>
    </source>
</evidence>
<organism evidence="2 3">
    <name type="scientific">Afipia carboxydohydrogena</name>
    <name type="common">Pseudomonas carboxydohydrogena</name>
    <dbReference type="NCBI Taxonomy" id="290"/>
    <lineage>
        <taxon>Bacteria</taxon>
        <taxon>Pseudomonadati</taxon>
        <taxon>Pseudomonadota</taxon>
        <taxon>Alphaproteobacteria</taxon>
        <taxon>Hyphomicrobiales</taxon>
        <taxon>Nitrobacteraceae</taxon>
        <taxon>Afipia</taxon>
    </lineage>
</organism>
<dbReference type="Pfam" id="PF20599">
    <property type="entry name" value="DUF6796"/>
    <property type="match status" value="1"/>
</dbReference>
<evidence type="ECO:0000313" key="3">
    <source>
        <dbReference type="Proteomes" id="UP001213907"/>
    </source>
</evidence>
<dbReference type="Proteomes" id="UP001213907">
    <property type="component" value="Chromosome"/>
</dbReference>
<keyword evidence="1" id="KW-1133">Transmembrane helix</keyword>
<keyword evidence="1" id="KW-0472">Membrane</keyword>
<feature type="transmembrane region" description="Helical" evidence="1">
    <location>
        <begin position="223"/>
        <end position="241"/>
    </location>
</feature>
<gene>
    <name evidence="2" type="ORF">AFIC_001994</name>
</gene>
<sequence length="261" mass="28060">MNSQSPPRDSLHCWFRLAGIAGIIGALFWIAGDAMIIGAKAQLSDYPLLLQTYAGRIGFGALDMMLPSSEARLAAGALVANVGIVFYLAGSWHLFRALRPAGPKLAWATFILLMCGNAWSPLGHAAFYYVGMVYKTVLEVPEAAHGALLALGEHFHRVLMIAWLLPVVTLGLALLLLAIAIARGGTLYPRWIALLFNPVTFLAIGIGVPHLLPQPLHTWFEGAGFNIGWLFVYGLSTALLWRGPATSAAERQAGAPDFTSL</sequence>
<accession>A0ABY8BKC2</accession>
<dbReference type="InterPro" id="IPR046475">
    <property type="entry name" value="DUF6796"/>
</dbReference>
<feature type="transmembrane region" description="Helical" evidence="1">
    <location>
        <begin position="73"/>
        <end position="95"/>
    </location>
</feature>
<reference evidence="2 3" key="1">
    <citation type="submission" date="2022-11" db="EMBL/GenBank/DDBJ databases">
        <authorList>
            <person name="Siebert D."/>
            <person name="Busche T."/>
            <person name="Saydam E."/>
            <person name="Kalinowski J."/>
            <person name="Ruckert C."/>
            <person name="Blombach B."/>
        </authorList>
    </citation>
    <scope>NUCLEOTIDE SEQUENCE [LARGE SCALE GENOMIC DNA]</scope>
    <source>
        <strain evidence="2 3">DSM 1083</strain>
    </source>
</reference>